<dbReference type="RefSeq" id="WP_307682716.1">
    <property type="nucleotide sequence ID" value="NZ_JAUSQX010000001.1"/>
</dbReference>
<protein>
    <recommendedName>
        <fullName evidence="4">SipW-cognate class signal peptide</fullName>
    </recommendedName>
</protein>
<reference evidence="2 3" key="1">
    <citation type="submission" date="2023-07" db="EMBL/GenBank/DDBJ databases">
        <title>Sequencing the genomes of 1000 actinobacteria strains.</title>
        <authorList>
            <person name="Klenk H.-P."/>
        </authorList>
    </citation>
    <scope>NUCLEOTIDE SEQUENCE [LARGE SCALE GENOMIC DNA]</scope>
    <source>
        <strain evidence="2 3">DSM 17163</strain>
    </source>
</reference>
<name>A0ABT9NGG4_9ACTO</name>
<dbReference type="Proteomes" id="UP001243212">
    <property type="component" value="Unassembled WGS sequence"/>
</dbReference>
<proteinExistence type="predicted"/>
<dbReference type="EMBL" id="JAUSQX010000001">
    <property type="protein sequence ID" value="MDP9806495.1"/>
    <property type="molecule type" value="Genomic_DNA"/>
</dbReference>
<feature type="region of interest" description="Disordered" evidence="1">
    <location>
        <begin position="166"/>
        <end position="255"/>
    </location>
</feature>
<sequence length="255" mass="27579">MSHGLKQRIALALSIVLALVLAGVAVVAGVAVYSMGSGKSRYAAGDYGHSSRSYGIGTRVIPERFDSWEAYFGQGTAEIRADAVDAGMQTLTVALELVPKDEDLDEPMPANVEEPEDFTPECRVRMNLAIGHEIQGDRLFEAGYFIEAQATYMTASDTVAQCVPQGQNAEQQKQDTDGKAQEASEQNQLGEGQSQGGDSPGGEDPPDGPNGDEPKPSTGELKAKELERRAQEAERLRREAQQRDGTYGDWKGENW</sequence>
<keyword evidence="3" id="KW-1185">Reference proteome</keyword>
<evidence type="ECO:0008006" key="4">
    <source>
        <dbReference type="Google" id="ProtNLM"/>
    </source>
</evidence>
<evidence type="ECO:0000256" key="1">
    <source>
        <dbReference type="SAM" id="MobiDB-lite"/>
    </source>
</evidence>
<accession>A0ABT9NGG4</accession>
<evidence type="ECO:0000313" key="2">
    <source>
        <dbReference type="EMBL" id="MDP9806495.1"/>
    </source>
</evidence>
<comment type="caution">
    <text evidence="2">The sequence shown here is derived from an EMBL/GenBank/DDBJ whole genome shotgun (WGS) entry which is preliminary data.</text>
</comment>
<organism evidence="2 3">
    <name type="scientific">Trueperella bonasi</name>
    <dbReference type="NCBI Taxonomy" id="312286"/>
    <lineage>
        <taxon>Bacteria</taxon>
        <taxon>Bacillati</taxon>
        <taxon>Actinomycetota</taxon>
        <taxon>Actinomycetes</taxon>
        <taxon>Actinomycetales</taxon>
        <taxon>Actinomycetaceae</taxon>
        <taxon>Trueperella</taxon>
    </lineage>
</organism>
<gene>
    <name evidence="2" type="ORF">J2S70_001077</name>
</gene>
<evidence type="ECO:0000313" key="3">
    <source>
        <dbReference type="Proteomes" id="UP001243212"/>
    </source>
</evidence>
<feature type="compositionally biased region" description="Basic and acidic residues" evidence="1">
    <location>
        <begin position="221"/>
        <end position="242"/>
    </location>
</feature>
<feature type="compositionally biased region" description="Basic and acidic residues" evidence="1">
    <location>
        <begin position="172"/>
        <end position="182"/>
    </location>
</feature>